<accession>A0ABQ8V3M0</accession>
<comment type="caution">
    <text evidence="3">The sequence shown here is derived from an EMBL/GenBank/DDBJ whole genome shotgun (WGS) entry which is preliminary data.</text>
</comment>
<evidence type="ECO:0000313" key="4">
    <source>
        <dbReference type="Proteomes" id="UP001150217"/>
    </source>
</evidence>
<name>A0ABQ8V3M0_9AGAR</name>
<dbReference type="Gene3D" id="3.40.50.300">
    <property type="entry name" value="P-loop containing nucleotide triphosphate hydrolases"/>
    <property type="match status" value="1"/>
</dbReference>
<dbReference type="InterPro" id="IPR050611">
    <property type="entry name" value="ABCF"/>
</dbReference>
<evidence type="ECO:0000256" key="1">
    <source>
        <dbReference type="ARBA" id="ARBA00022737"/>
    </source>
</evidence>
<dbReference type="InterPro" id="IPR027417">
    <property type="entry name" value="P-loop_NTPase"/>
</dbReference>
<dbReference type="Proteomes" id="UP001150217">
    <property type="component" value="Unassembled WGS sequence"/>
</dbReference>
<dbReference type="SUPFAM" id="SSF52540">
    <property type="entry name" value="P-loop containing nucleoside triphosphate hydrolases"/>
    <property type="match status" value="1"/>
</dbReference>
<sequence length="195" mass="21683">MYASPLAASLFNLKNFDVSEWATLAPYLAFVTSTPEPISVRFPEDEEDSEDRSNCQFSLAHGAKILLNTATLRLKRDHRYGLCSENGTGKSTAMRAITNWLLSHLRMKSGPSMSSTELTGEEDTSVLTFIPSHKRILANEAEILETLTSVSFADERQKQVIGSLSLSGSWKMKLDLARAVLFKADLLYVMISIFI</sequence>
<reference evidence="3" key="1">
    <citation type="submission" date="2022-08" db="EMBL/GenBank/DDBJ databases">
        <title>A Global Phylogenomic Analysis of the Shiitake Genus Lentinula.</title>
        <authorList>
            <consortium name="DOE Joint Genome Institute"/>
            <person name="Sierra-Patev S."/>
            <person name="Min B."/>
            <person name="Naranjo-Ortiz M."/>
            <person name="Looney B."/>
            <person name="Konkel Z."/>
            <person name="Slot J.C."/>
            <person name="Sakamoto Y."/>
            <person name="Steenwyk J.L."/>
            <person name="Rokas A."/>
            <person name="Carro J."/>
            <person name="Camarero S."/>
            <person name="Ferreira P."/>
            <person name="Molpeceres G."/>
            <person name="Ruiz-Duenas F.J."/>
            <person name="Serrano A."/>
            <person name="Henrissat B."/>
            <person name="Drula E."/>
            <person name="Hughes K.W."/>
            <person name="Mata J.L."/>
            <person name="Ishikawa N.K."/>
            <person name="Vargas-Isla R."/>
            <person name="Ushijima S."/>
            <person name="Smith C.A."/>
            <person name="Ahrendt S."/>
            <person name="Andreopoulos W."/>
            <person name="He G."/>
            <person name="Labutti K."/>
            <person name="Lipzen A."/>
            <person name="Ng V."/>
            <person name="Riley R."/>
            <person name="Sandor L."/>
            <person name="Barry K."/>
            <person name="Martinez A.T."/>
            <person name="Xiao Y."/>
            <person name="Gibbons J.G."/>
            <person name="Terashima K."/>
            <person name="Grigoriev I.V."/>
            <person name="Hibbett D.S."/>
        </authorList>
    </citation>
    <scope>NUCLEOTIDE SEQUENCE</scope>
    <source>
        <strain evidence="3">RHP3577 ss4</strain>
    </source>
</reference>
<evidence type="ECO:0000259" key="2">
    <source>
        <dbReference type="Pfam" id="PF00005"/>
    </source>
</evidence>
<keyword evidence="4" id="KW-1185">Reference proteome</keyword>
<protein>
    <recommendedName>
        <fullName evidence="2">ABC transporter domain-containing protein</fullName>
    </recommendedName>
</protein>
<organism evidence="3 4">
    <name type="scientific">Lentinula lateritia</name>
    <dbReference type="NCBI Taxonomy" id="40482"/>
    <lineage>
        <taxon>Eukaryota</taxon>
        <taxon>Fungi</taxon>
        <taxon>Dikarya</taxon>
        <taxon>Basidiomycota</taxon>
        <taxon>Agaricomycotina</taxon>
        <taxon>Agaricomycetes</taxon>
        <taxon>Agaricomycetidae</taxon>
        <taxon>Agaricales</taxon>
        <taxon>Marasmiineae</taxon>
        <taxon>Omphalotaceae</taxon>
        <taxon>Lentinula</taxon>
    </lineage>
</organism>
<dbReference type="PANTHER" id="PTHR19211:SF5">
    <property type="entry name" value="ELONGATION FACTOR 3A-RELATED"/>
    <property type="match status" value="1"/>
</dbReference>
<proteinExistence type="predicted"/>
<dbReference type="InterPro" id="IPR003439">
    <property type="entry name" value="ABC_transporter-like_ATP-bd"/>
</dbReference>
<keyword evidence="1" id="KW-0677">Repeat</keyword>
<evidence type="ECO:0000313" key="3">
    <source>
        <dbReference type="EMBL" id="KAJ4467610.1"/>
    </source>
</evidence>
<dbReference type="EMBL" id="JANVFT010000106">
    <property type="protein sequence ID" value="KAJ4467610.1"/>
    <property type="molecule type" value="Genomic_DNA"/>
</dbReference>
<dbReference type="PANTHER" id="PTHR19211">
    <property type="entry name" value="ATP-BINDING TRANSPORT PROTEIN-RELATED"/>
    <property type="match status" value="1"/>
</dbReference>
<dbReference type="Pfam" id="PF00005">
    <property type="entry name" value="ABC_tran"/>
    <property type="match status" value="1"/>
</dbReference>
<feature type="domain" description="ABC transporter" evidence="2">
    <location>
        <begin position="67"/>
        <end position="187"/>
    </location>
</feature>
<gene>
    <name evidence="3" type="ORF">C8R41DRAFT_925697</name>
</gene>